<organism evidence="2 3">
    <name type="scientific">Pseudonocardia hierapolitana</name>
    <dbReference type="NCBI Taxonomy" id="1128676"/>
    <lineage>
        <taxon>Bacteria</taxon>
        <taxon>Bacillati</taxon>
        <taxon>Actinomycetota</taxon>
        <taxon>Actinomycetes</taxon>
        <taxon>Pseudonocardiales</taxon>
        <taxon>Pseudonocardiaceae</taxon>
        <taxon>Pseudonocardia</taxon>
    </lineage>
</organism>
<dbReference type="InterPro" id="IPR002052">
    <property type="entry name" value="DNA_methylase_N6_adenine_CS"/>
</dbReference>
<dbReference type="CDD" id="cd02440">
    <property type="entry name" value="AdoMet_MTases"/>
    <property type="match status" value="1"/>
</dbReference>
<dbReference type="InterPro" id="IPR050320">
    <property type="entry name" value="N5-glutamine_MTase"/>
</dbReference>
<dbReference type="Proteomes" id="UP000321261">
    <property type="component" value="Unassembled WGS sequence"/>
</dbReference>
<name>A0A561STC1_9PSEU</name>
<gene>
    <name evidence="2" type="ORF">FHX44_114001</name>
</gene>
<keyword evidence="2" id="KW-0489">Methyltransferase</keyword>
<dbReference type="EMBL" id="VIWU01000001">
    <property type="protein sequence ID" value="TWF78082.1"/>
    <property type="molecule type" value="Genomic_DNA"/>
</dbReference>
<dbReference type="GO" id="GO:0036009">
    <property type="term" value="F:protein-glutamine N-methyltransferase activity"/>
    <property type="evidence" value="ECO:0007669"/>
    <property type="project" value="TreeGrafter"/>
</dbReference>
<dbReference type="OrthoDB" id="267914at2"/>
<dbReference type="GO" id="GO:0003676">
    <property type="term" value="F:nucleic acid binding"/>
    <property type="evidence" value="ECO:0007669"/>
    <property type="project" value="InterPro"/>
</dbReference>
<dbReference type="SUPFAM" id="SSF53335">
    <property type="entry name" value="S-adenosyl-L-methionine-dependent methyltransferases"/>
    <property type="match status" value="1"/>
</dbReference>
<sequence>MHSSSVSWRDGGVLRQARWLTADARRPPTTVQVVGDGLSADRACRLATGGAGLLWRGDYHNARALLDAMARRIDRSAGRRRPLPPAGEFHRLRQHRARRARLLGAVLVELGAGHRLDLGRAPDVAAACREVYGPSDATAVLALRELIGVLGAHEWRRTGIPIPALGARIHPHHGVFAPTRTDYVDLVAQAPLPPVRTAFDVGTGTGVLAALLLHRGVPAVVATDVEPRAVTCARENLHRLGFAGRSRVLQRNLFPPGRADLVVCNPPWIPGSPTSPLEAGIYDRNGTVLSAFVRGLPDHLTQRGEAWLVVSDLPELLGLRDPAALPALVSAAGLVVLGRLTAPPTTRGLPYDDPLARLRGQETITLWRLGRDWEC</sequence>
<dbReference type="PANTHER" id="PTHR18895:SF74">
    <property type="entry name" value="MTRF1L RELEASE FACTOR GLUTAMINE METHYLTRANSFERASE"/>
    <property type="match status" value="1"/>
</dbReference>
<evidence type="ECO:0000259" key="1">
    <source>
        <dbReference type="Pfam" id="PF05175"/>
    </source>
</evidence>
<dbReference type="AlphaFoldDB" id="A0A561STC1"/>
<dbReference type="Gene3D" id="3.40.50.150">
    <property type="entry name" value="Vaccinia Virus protein VP39"/>
    <property type="match status" value="1"/>
</dbReference>
<feature type="domain" description="Methyltransferase small" evidence="1">
    <location>
        <begin position="168"/>
        <end position="311"/>
    </location>
</feature>
<evidence type="ECO:0000313" key="3">
    <source>
        <dbReference type="Proteomes" id="UP000321261"/>
    </source>
</evidence>
<reference evidence="2 3" key="1">
    <citation type="submission" date="2019-06" db="EMBL/GenBank/DDBJ databases">
        <title>Sequencing the genomes of 1000 actinobacteria strains.</title>
        <authorList>
            <person name="Klenk H.-P."/>
        </authorList>
    </citation>
    <scope>NUCLEOTIDE SEQUENCE [LARGE SCALE GENOMIC DNA]</scope>
    <source>
        <strain evidence="2 3">DSM 45671</strain>
    </source>
</reference>
<dbReference type="InterPro" id="IPR007848">
    <property type="entry name" value="Small_mtfrase_dom"/>
</dbReference>
<comment type="caution">
    <text evidence="2">The sequence shown here is derived from an EMBL/GenBank/DDBJ whole genome shotgun (WGS) entry which is preliminary data.</text>
</comment>
<dbReference type="Pfam" id="PF05175">
    <property type="entry name" value="MTS"/>
    <property type="match status" value="1"/>
</dbReference>
<proteinExistence type="predicted"/>
<accession>A0A561STC1</accession>
<dbReference type="PROSITE" id="PS00092">
    <property type="entry name" value="N6_MTASE"/>
    <property type="match status" value="1"/>
</dbReference>
<protein>
    <submittedName>
        <fullName evidence="2">Methylase of polypeptide subunit release factors</fullName>
    </submittedName>
</protein>
<keyword evidence="3" id="KW-1185">Reference proteome</keyword>
<dbReference type="InterPro" id="IPR029063">
    <property type="entry name" value="SAM-dependent_MTases_sf"/>
</dbReference>
<dbReference type="GO" id="GO:0032259">
    <property type="term" value="P:methylation"/>
    <property type="evidence" value="ECO:0007669"/>
    <property type="project" value="UniProtKB-KW"/>
</dbReference>
<dbReference type="PANTHER" id="PTHR18895">
    <property type="entry name" value="HEMK METHYLTRANSFERASE"/>
    <property type="match status" value="1"/>
</dbReference>
<keyword evidence="2" id="KW-0808">Transferase</keyword>
<dbReference type="RefSeq" id="WP_147257153.1">
    <property type="nucleotide sequence ID" value="NZ_VIWU01000001.1"/>
</dbReference>
<evidence type="ECO:0000313" key="2">
    <source>
        <dbReference type="EMBL" id="TWF78082.1"/>
    </source>
</evidence>